<accession>A0A972JG63</accession>
<keyword evidence="1" id="KW-0472">Membrane</keyword>
<feature type="transmembrane region" description="Helical" evidence="1">
    <location>
        <begin position="25"/>
        <end position="42"/>
    </location>
</feature>
<dbReference type="EMBL" id="JAAMPU010000103">
    <property type="protein sequence ID" value="NMH27866.1"/>
    <property type="molecule type" value="Genomic_DNA"/>
</dbReference>
<proteinExistence type="predicted"/>
<keyword evidence="1" id="KW-0812">Transmembrane</keyword>
<evidence type="ECO:0000313" key="2">
    <source>
        <dbReference type="EMBL" id="NMH27866.1"/>
    </source>
</evidence>
<reference evidence="2" key="1">
    <citation type="submission" date="2020-02" db="EMBL/GenBank/DDBJ databases">
        <title>Flavobacterium sp. genome.</title>
        <authorList>
            <person name="Jung H.S."/>
            <person name="Baek J.H."/>
            <person name="Jeon C.O."/>
        </authorList>
    </citation>
    <scope>NUCLEOTIDE SEQUENCE</scope>
    <source>
        <strain evidence="2">SE-s28</strain>
    </source>
</reference>
<comment type="caution">
    <text evidence="2">The sequence shown here is derived from an EMBL/GenBank/DDBJ whole genome shotgun (WGS) entry which is preliminary data.</text>
</comment>
<evidence type="ECO:0000256" key="1">
    <source>
        <dbReference type="SAM" id="Phobius"/>
    </source>
</evidence>
<dbReference type="Proteomes" id="UP000712080">
    <property type="component" value="Unassembled WGS sequence"/>
</dbReference>
<evidence type="ECO:0000313" key="3">
    <source>
        <dbReference type="Proteomes" id="UP000712080"/>
    </source>
</evidence>
<protein>
    <submittedName>
        <fullName evidence="2">FUSC family protein</fullName>
    </submittedName>
</protein>
<gene>
    <name evidence="2" type="ORF">G6047_07470</name>
</gene>
<keyword evidence="1" id="KW-1133">Transmembrane helix</keyword>
<name>A0A972JG63_9FLAO</name>
<dbReference type="RefSeq" id="WP_169526926.1">
    <property type="nucleotide sequence ID" value="NZ_JAAMPU010000103.1"/>
</dbReference>
<keyword evidence="3" id="KW-1185">Reference proteome</keyword>
<sequence length="82" mass="9174">MNKKDLVRLTDEEVLQELKKSKSTAIFDAVLIGLLIGIGLYSTIKNGFGLLTFLPLIYVPIAGRNKVKSNELKRLATERNLE</sequence>
<organism evidence="2 3">
    <name type="scientific">Flavobacterium silvaticum</name>
    <dbReference type="NCBI Taxonomy" id="1852020"/>
    <lineage>
        <taxon>Bacteria</taxon>
        <taxon>Pseudomonadati</taxon>
        <taxon>Bacteroidota</taxon>
        <taxon>Flavobacteriia</taxon>
        <taxon>Flavobacteriales</taxon>
        <taxon>Flavobacteriaceae</taxon>
        <taxon>Flavobacterium</taxon>
    </lineage>
</organism>
<dbReference type="AlphaFoldDB" id="A0A972JG63"/>